<keyword evidence="1" id="KW-0614">Plasmid</keyword>
<dbReference type="Proteomes" id="UP000028181">
    <property type="component" value="Plasmid pHAMBI540a"/>
</dbReference>
<dbReference type="EMBL" id="HG938354">
    <property type="protein sequence ID" value="CDN51987.1"/>
    <property type="molecule type" value="Genomic_DNA"/>
</dbReference>
<keyword evidence="2" id="KW-1185">Reference proteome</keyword>
<organism evidence="1 2">
    <name type="scientific">Neorhizobium galegae bv. orientalis str. HAMBI 540</name>
    <dbReference type="NCBI Taxonomy" id="1028800"/>
    <lineage>
        <taxon>Bacteria</taxon>
        <taxon>Pseudomonadati</taxon>
        <taxon>Pseudomonadota</taxon>
        <taxon>Alphaproteobacteria</taxon>
        <taxon>Hyphomicrobiales</taxon>
        <taxon>Rhizobiaceae</taxon>
        <taxon>Rhizobium/Agrobacterium group</taxon>
        <taxon>Neorhizobium</taxon>
    </lineage>
</organism>
<dbReference type="OrthoDB" id="278699at2"/>
<dbReference type="AlphaFoldDB" id="A0A068T0L6"/>
<proteinExistence type="predicted"/>
<dbReference type="PATRIC" id="fig|1028800.3.peg.5956"/>
<name>A0A068T0L6_NEOGA</name>
<accession>A0A068T0L6</accession>
<protein>
    <submittedName>
        <fullName evidence="1">Uncharacterized protein</fullName>
    </submittedName>
</protein>
<dbReference type="GeneID" id="24260141"/>
<gene>
    <name evidence="1" type="ORF">RG540_PA13110</name>
</gene>
<dbReference type="KEGG" id="ngg:RG540_PA13110"/>
<reference evidence="2" key="1">
    <citation type="journal article" date="2014" name="BMC Genomics">
        <title>Genome sequencing of two Neorhizobium galegae strains reveals a noeT gene responsible for the unusual acetylation of the nodulation factors.</title>
        <authorList>
            <person name="Osterman J."/>
            <person name="Marsh J."/>
            <person name="Laine P.K."/>
            <person name="Zeng Z."/>
            <person name="Alatalo E."/>
            <person name="Sullivan J.T."/>
            <person name="Young J.P."/>
            <person name="Thomas-Oates J."/>
            <person name="Paulin L."/>
            <person name="Lindstrom K."/>
        </authorList>
    </citation>
    <scope>NUCLEOTIDE SEQUENCE [LARGE SCALE GENOMIC DNA]</scope>
    <source>
        <strain evidence="2">HAMBI 540</strain>
    </source>
</reference>
<evidence type="ECO:0000313" key="2">
    <source>
        <dbReference type="Proteomes" id="UP000028181"/>
    </source>
</evidence>
<geneLocation type="plasmid" evidence="2">
    <name>II</name>
</geneLocation>
<dbReference type="HOGENOM" id="CLU_2343809_0_0_5"/>
<dbReference type="RefSeq" id="WP_155414783.1">
    <property type="nucleotide sequence ID" value="NZ_HG938354.1"/>
</dbReference>
<sequence length="97" mass="10279">MQADLFKEQAPSFPDGFRYSPNVVPAVMQADLVRLIKEMPLKPFDFMATKASGVLSPSVGSSFLLSLAGAVSHHLPSASPARALRQRLANAVGAKAV</sequence>
<evidence type="ECO:0000313" key="1">
    <source>
        <dbReference type="EMBL" id="CDN51987.1"/>
    </source>
</evidence>